<dbReference type="STRING" id="451379.A0A0N5AFI5"/>
<sequence>MSDNSGNVPDAAWKQLFVAAQSLNDGTSSGTPKQMSAEDRNFLENAMSEMVRKTDPVRQMIEHIKELREIKDLMSNVDIDKICLIVDQLENIVCNVDCAVDFCKLGGISEIQRFMDAPNDEAKIEVMRLLPTVLQNNPGAQVMVLKTNLLTSLLSILNDMNESTGVKIKALSAISALIRSCDAAYSLFRSQNGFKAIEDVFNKSIAVQNDKLASKAAVTLTSIANDLGYESSLDIGLPTVIVRMYAHLTANSLSISYLRSYVSENLNIKKIDAENRNLILRGLERDLKFERESPESDKVRLVIL</sequence>
<protein>
    <submittedName>
        <fullName evidence="2">Fes1 domain-containing protein</fullName>
    </submittedName>
</protein>
<proteinExistence type="predicted"/>
<dbReference type="PANTHER" id="PTHR19316:SF18">
    <property type="entry name" value="HSP70-BINDING PROTEIN 1"/>
    <property type="match status" value="1"/>
</dbReference>
<dbReference type="Gene3D" id="1.25.10.10">
    <property type="entry name" value="Leucine-rich Repeat Variant"/>
    <property type="match status" value="1"/>
</dbReference>
<reference evidence="2" key="1">
    <citation type="submission" date="2017-02" db="UniProtKB">
        <authorList>
            <consortium name="WormBaseParasite"/>
        </authorList>
    </citation>
    <scope>IDENTIFICATION</scope>
</reference>
<dbReference type="GO" id="GO:0005783">
    <property type="term" value="C:endoplasmic reticulum"/>
    <property type="evidence" value="ECO:0007669"/>
    <property type="project" value="TreeGrafter"/>
</dbReference>
<dbReference type="InterPro" id="IPR011989">
    <property type="entry name" value="ARM-like"/>
</dbReference>
<keyword evidence="1" id="KW-1185">Reference proteome</keyword>
<name>A0A0N5AFI5_9BILA</name>
<dbReference type="GO" id="GO:0000774">
    <property type="term" value="F:adenyl-nucleotide exchange factor activity"/>
    <property type="evidence" value="ECO:0007669"/>
    <property type="project" value="TreeGrafter"/>
</dbReference>
<dbReference type="AlphaFoldDB" id="A0A0N5AFI5"/>
<dbReference type="PANTHER" id="PTHR19316">
    <property type="entry name" value="PROTEIN FOLDING REGULATOR"/>
    <property type="match status" value="1"/>
</dbReference>
<evidence type="ECO:0000313" key="2">
    <source>
        <dbReference type="WBParaSite" id="SMUV_0000304201-mRNA-1"/>
    </source>
</evidence>
<dbReference type="SUPFAM" id="SSF48371">
    <property type="entry name" value="ARM repeat"/>
    <property type="match status" value="1"/>
</dbReference>
<organism evidence="1 2">
    <name type="scientific">Syphacia muris</name>
    <dbReference type="NCBI Taxonomy" id="451379"/>
    <lineage>
        <taxon>Eukaryota</taxon>
        <taxon>Metazoa</taxon>
        <taxon>Ecdysozoa</taxon>
        <taxon>Nematoda</taxon>
        <taxon>Chromadorea</taxon>
        <taxon>Rhabditida</taxon>
        <taxon>Spirurina</taxon>
        <taxon>Oxyuridomorpha</taxon>
        <taxon>Oxyuroidea</taxon>
        <taxon>Oxyuridae</taxon>
        <taxon>Syphacia</taxon>
    </lineage>
</organism>
<dbReference type="InterPro" id="IPR016024">
    <property type="entry name" value="ARM-type_fold"/>
</dbReference>
<evidence type="ECO:0000313" key="1">
    <source>
        <dbReference type="Proteomes" id="UP000046393"/>
    </source>
</evidence>
<dbReference type="InterPro" id="IPR050693">
    <property type="entry name" value="Hsp70_NEF-Inhibitors"/>
</dbReference>
<dbReference type="WBParaSite" id="SMUV_0000304201-mRNA-1">
    <property type="protein sequence ID" value="SMUV_0000304201-mRNA-1"/>
    <property type="gene ID" value="SMUV_0000304201"/>
</dbReference>
<dbReference type="Proteomes" id="UP000046393">
    <property type="component" value="Unplaced"/>
</dbReference>
<accession>A0A0N5AFI5</accession>